<feature type="binding site" evidence="6">
    <location>
        <position position="148"/>
    </location>
    <ligand>
        <name>S-adenosyl-L-methionine</name>
        <dbReference type="ChEBI" id="CHEBI:59789"/>
    </ligand>
</feature>
<dbReference type="Gene3D" id="3.40.50.150">
    <property type="entry name" value="Vaccinia Virus protein VP39"/>
    <property type="match status" value="1"/>
</dbReference>
<dbReference type="GO" id="GO:0070043">
    <property type="term" value="F:rRNA (guanine-N7-)-methyltransferase activity"/>
    <property type="evidence" value="ECO:0007669"/>
    <property type="project" value="UniProtKB-UniRule"/>
</dbReference>
<gene>
    <name evidence="6 7" type="primary">rsmG</name>
    <name evidence="7" type="ORF">KDA_39560</name>
</gene>
<evidence type="ECO:0000256" key="3">
    <source>
        <dbReference type="ARBA" id="ARBA00022603"/>
    </source>
</evidence>
<dbReference type="SUPFAM" id="SSF53335">
    <property type="entry name" value="S-adenosyl-L-methionine-dependent methyltransferases"/>
    <property type="match status" value="1"/>
</dbReference>
<dbReference type="InterPro" id="IPR003682">
    <property type="entry name" value="rRNA_ssu_MeTfrase_G"/>
</dbReference>
<dbReference type="GO" id="GO:0005829">
    <property type="term" value="C:cytosol"/>
    <property type="evidence" value="ECO:0007669"/>
    <property type="project" value="TreeGrafter"/>
</dbReference>
<feature type="binding site" evidence="6">
    <location>
        <position position="78"/>
    </location>
    <ligand>
        <name>S-adenosyl-L-methionine</name>
        <dbReference type="ChEBI" id="CHEBI:59789"/>
    </ligand>
</feature>
<keyword evidence="8" id="KW-1185">Reference proteome</keyword>
<dbReference type="RefSeq" id="WP_126628685.1">
    <property type="nucleotide sequence ID" value="NZ_BIFT01000001.1"/>
</dbReference>
<evidence type="ECO:0000256" key="4">
    <source>
        <dbReference type="ARBA" id="ARBA00022679"/>
    </source>
</evidence>
<dbReference type="AlphaFoldDB" id="A0A402BB04"/>
<comment type="caution">
    <text evidence="7">The sequence shown here is derived from an EMBL/GenBank/DDBJ whole genome shotgun (WGS) entry which is preliminary data.</text>
</comment>
<dbReference type="OrthoDB" id="9808773at2"/>
<dbReference type="FunFam" id="3.40.50.150:FF:000041">
    <property type="entry name" value="Ribosomal RNA small subunit methyltransferase G"/>
    <property type="match status" value="1"/>
</dbReference>
<keyword evidence="5 6" id="KW-0949">S-adenosyl-L-methionine</keyword>
<keyword evidence="1 6" id="KW-0963">Cytoplasm</keyword>
<organism evidence="7 8">
    <name type="scientific">Dictyobacter alpinus</name>
    <dbReference type="NCBI Taxonomy" id="2014873"/>
    <lineage>
        <taxon>Bacteria</taxon>
        <taxon>Bacillati</taxon>
        <taxon>Chloroflexota</taxon>
        <taxon>Ktedonobacteria</taxon>
        <taxon>Ktedonobacterales</taxon>
        <taxon>Dictyobacteraceae</taxon>
        <taxon>Dictyobacter</taxon>
    </lineage>
</organism>
<evidence type="ECO:0000313" key="8">
    <source>
        <dbReference type="Proteomes" id="UP000287171"/>
    </source>
</evidence>
<evidence type="ECO:0000256" key="6">
    <source>
        <dbReference type="HAMAP-Rule" id="MF_00074"/>
    </source>
</evidence>
<comment type="similarity">
    <text evidence="6">Belongs to the methyltransferase superfamily. RNA methyltransferase RsmG family.</text>
</comment>
<reference evidence="8" key="1">
    <citation type="submission" date="2018-12" db="EMBL/GenBank/DDBJ databases">
        <title>Tengunoibacter tsumagoiensis gen. nov., sp. nov., Dictyobacter kobayashii sp. nov., D. alpinus sp. nov., and D. joshuensis sp. nov. and description of Dictyobacteraceae fam. nov. within the order Ktedonobacterales isolated from Tengu-no-mugimeshi.</title>
        <authorList>
            <person name="Wang C.M."/>
            <person name="Zheng Y."/>
            <person name="Sakai Y."/>
            <person name="Toyoda A."/>
            <person name="Minakuchi Y."/>
            <person name="Abe K."/>
            <person name="Yokota A."/>
            <person name="Yabe S."/>
        </authorList>
    </citation>
    <scope>NUCLEOTIDE SEQUENCE [LARGE SCALE GENOMIC DNA]</scope>
    <source>
        <strain evidence="8">Uno16</strain>
    </source>
</reference>
<keyword evidence="3 6" id="KW-0489">Methyltransferase</keyword>
<comment type="subcellular location">
    <subcellularLocation>
        <location evidence="6">Cytoplasm</location>
    </subcellularLocation>
</comment>
<name>A0A402BB04_9CHLR</name>
<sequence>MSEEVSPVFQAGLAQLGLSPQVGEAFVRYRQELLEWNARFNLTAIKDPEEVMLKHFLDSLSLLQVYARPQNVRLLDIGTGPGFPGLPLKIARPDWHVTLIEATGKKTLFLQHMVDVLQLKNVEIIHGRAEEIAHKSAYRGAYDLVTARAVTALAGLLECSAPFCKVGGTILLPKKGDMTDEFTQGKRAASQLGLRLKADTPVTLPGLNDGRRLLHWEQQKPCPPQYPRAWAVLTKNPLG</sequence>
<keyword evidence="4 6" id="KW-0808">Transferase</keyword>
<evidence type="ECO:0000256" key="5">
    <source>
        <dbReference type="ARBA" id="ARBA00022691"/>
    </source>
</evidence>
<feature type="binding site" evidence="6">
    <location>
        <position position="83"/>
    </location>
    <ligand>
        <name>S-adenosyl-L-methionine</name>
        <dbReference type="ChEBI" id="CHEBI:59789"/>
    </ligand>
</feature>
<dbReference type="CDD" id="cd02440">
    <property type="entry name" value="AdoMet_MTases"/>
    <property type="match status" value="1"/>
</dbReference>
<proteinExistence type="inferred from homology"/>
<dbReference type="Pfam" id="PF02527">
    <property type="entry name" value="GidB"/>
    <property type="match status" value="1"/>
</dbReference>
<dbReference type="InterPro" id="IPR029063">
    <property type="entry name" value="SAM-dependent_MTases_sf"/>
</dbReference>
<feature type="binding site" evidence="6">
    <location>
        <begin position="101"/>
        <end position="103"/>
    </location>
    <ligand>
        <name>S-adenosyl-L-methionine</name>
        <dbReference type="ChEBI" id="CHEBI:59789"/>
    </ligand>
</feature>
<protein>
    <recommendedName>
        <fullName evidence="6">Ribosomal RNA small subunit methyltransferase G</fullName>
        <ecNumber evidence="6">2.1.1.-</ecNumber>
    </recommendedName>
    <alternativeName>
        <fullName evidence="6">16S rRNA 7-methylguanosine methyltransferase</fullName>
        <shortName evidence="6">16S rRNA m7G methyltransferase</shortName>
    </alternativeName>
</protein>
<keyword evidence="2 6" id="KW-0698">rRNA processing</keyword>
<dbReference type="NCBIfam" id="TIGR00138">
    <property type="entry name" value="rsmG_gidB"/>
    <property type="match status" value="1"/>
</dbReference>
<feature type="binding site" evidence="6">
    <location>
        <begin position="129"/>
        <end position="130"/>
    </location>
    <ligand>
        <name>S-adenosyl-L-methionine</name>
        <dbReference type="ChEBI" id="CHEBI:59789"/>
    </ligand>
</feature>
<dbReference type="PIRSF" id="PIRSF003078">
    <property type="entry name" value="GidB"/>
    <property type="match status" value="1"/>
</dbReference>
<evidence type="ECO:0000256" key="1">
    <source>
        <dbReference type="ARBA" id="ARBA00022490"/>
    </source>
</evidence>
<dbReference type="HAMAP" id="MF_00074">
    <property type="entry name" value="16SrRNA_methyltr_G"/>
    <property type="match status" value="1"/>
</dbReference>
<dbReference type="EC" id="2.1.1.-" evidence="6"/>
<dbReference type="EMBL" id="BIFT01000001">
    <property type="protein sequence ID" value="GCE28472.1"/>
    <property type="molecule type" value="Genomic_DNA"/>
</dbReference>
<accession>A0A402BB04</accession>
<dbReference type="PANTHER" id="PTHR31760">
    <property type="entry name" value="S-ADENOSYL-L-METHIONINE-DEPENDENT METHYLTRANSFERASES SUPERFAMILY PROTEIN"/>
    <property type="match status" value="1"/>
</dbReference>
<dbReference type="PANTHER" id="PTHR31760:SF0">
    <property type="entry name" value="S-ADENOSYL-L-METHIONINE-DEPENDENT METHYLTRANSFERASES SUPERFAMILY PROTEIN"/>
    <property type="match status" value="1"/>
</dbReference>
<evidence type="ECO:0000313" key="7">
    <source>
        <dbReference type="EMBL" id="GCE28472.1"/>
    </source>
</evidence>
<dbReference type="Proteomes" id="UP000287171">
    <property type="component" value="Unassembled WGS sequence"/>
</dbReference>
<evidence type="ECO:0000256" key="2">
    <source>
        <dbReference type="ARBA" id="ARBA00022552"/>
    </source>
</evidence>
<comment type="function">
    <text evidence="6">Specifically methylates the N7 position of a guanine in 16S rRNA.</text>
</comment>